<organism evidence="1 2">
    <name type="scientific">Skeletonema marinoi</name>
    <dbReference type="NCBI Taxonomy" id="267567"/>
    <lineage>
        <taxon>Eukaryota</taxon>
        <taxon>Sar</taxon>
        <taxon>Stramenopiles</taxon>
        <taxon>Ochrophyta</taxon>
        <taxon>Bacillariophyta</taxon>
        <taxon>Coscinodiscophyceae</taxon>
        <taxon>Thalassiosirophycidae</taxon>
        <taxon>Thalassiosirales</taxon>
        <taxon>Skeletonemataceae</taxon>
        <taxon>Skeletonema</taxon>
        <taxon>Skeletonema marinoi-dohrnii complex</taxon>
    </lineage>
</organism>
<reference evidence="1" key="1">
    <citation type="submission" date="2023-06" db="EMBL/GenBank/DDBJ databases">
        <title>Survivors Of The Sea: Transcriptome response of Skeletonema marinoi to long-term dormancy.</title>
        <authorList>
            <person name="Pinder M.I.M."/>
            <person name="Kourtchenko O."/>
            <person name="Robertson E.K."/>
            <person name="Larsson T."/>
            <person name="Maumus F."/>
            <person name="Osuna-Cruz C.M."/>
            <person name="Vancaester E."/>
            <person name="Stenow R."/>
            <person name="Vandepoele K."/>
            <person name="Ploug H."/>
            <person name="Bruchert V."/>
            <person name="Godhe A."/>
            <person name="Topel M."/>
        </authorList>
    </citation>
    <scope>NUCLEOTIDE SEQUENCE</scope>
    <source>
        <strain evidence="1">R05AC</strain>
    </source>
</reference>
<feature type="non-terminal residue" evidence="1">
    <location>
        <position position="1"/>
    </location>
</feature>
<protein>
    <submittedName>
        <fullName evidence="1">Uncharacterized protein</fullName>
    </submittedName>
</protein>
<proteinExistence type="predicted"/>
<dbReference type="EMBL" id="JATAAI010000010">
    <property type="protein sequence ID" value="KAK1742687.1"/>
    <property type="molecule type" value="Genomic_DNA"/>
</dbReference>
<accession>A0AAD8YC12</accession>
<dbReference type="AlphaFoldDB" id="A0AAD8YC12"/>
<keyword evidence="2" id="KW-1185">Reference proteome</keyword>
<comment type="caution">
    <text evidence="1">The sequence shown here is derived from an EMBL/GenBank/DDBJ whole genome shotgun (WGS) entry which is preliminary data.</text>
</comment>
<dbReference type="Gene3D" id="2.160.10.10">
    <property type="entry name" value="Hexapeptide repeat proteins"/>
    <property type="match status" value="1"/>
</dbReference>
<gene>
    <name evidence="1" type="ORF">QTG54_006284</name>
</gene>
<evidence type="ECO:0000313" key="2">
    <source>
        <dbReference type="Proteomes" id="UP001224775"/>
    </source>
</evidence>
<sequence length="785" mass="84604">TTTIEHEHALASVHKFVVTSCIYCGKIDAVEALLLQIIASDTMASHPALLPFIESRQTRHAYIDRTQTLLSALTSQDHDDITILTLTNIESTDERRPTSTYIIRPPSPKELAVLLDPQQCNCRLSDTSSSIKLMYRAAGNGEAPSMATWDVSSSLKEQVRNCCFGGQVIIGLLLDGPDAVIVDTRHKNIANMIGISNNGLIQNSILEPGCAIHNNSEVSNTHVMKYAAIIGCGSLTCTEESVAKSSKSCAFDMYNGSMDIEVGPEAGGGRVVNVNVESTMVDVCHALNIDSNGGTSAPLVQFDTKTGGGGVVMNVLCPHSSILHTPQTNHVQLLPHSSIDSATSVSSALLLPESTIKNGCTVSHALLQWNATLTSQSDAHHVFLMERSEVGPHSFTANTIYGPDSHVSGGEVHCTIFGPNANSHHQSLLIGILWPLGRGNVGYGSNVGSNHTGRIPDQETSVGEGTFWGLGCVIKFPVDLTSSPYSIIAAGVQLPPQRIQLPFSLITDGPGGMNQLTPGWLLHYSPYTIARSEVKFANRRTAKRHDFYTGWKILRAGVMDLLVDARDALLFPKVESAKVFKGEKAIVGLGANQLAEKGRQIGIRAYTDAIQRYALRGLLQRLVELCNSQKVLTLVEALHHVGLNGVVETSQSTGSVVSSKPVVDWPVLPWNEASHTDPEALWKHQHSILMKEIPSIIHNGNGNDTLSQLLQKCIALENDHALRVYKSKSRDDVRGAATVPGYKDVHIAAEDDSVVLAAKEEADAVTKEVQLVEEALGGTSLRSRL</sequence>
<evidence type="ECO:0000313" key="1">
    <source>
        <dbReference type="EMBL" id="KAK1742687.1"/>
    </source>
</evidence>
<dbReference type="Proteomes" id="UP001224775">
    <property type="component" value="Unassembled WGS sequence"/>
</dbReference>
<name>A0AAD8YC12_9STRA</name>